<accession>A0ABQ3UXV4</accession>
<keyword evidence="1" id="KW-0560">Oxidoreductase</keyword>
<sequence>MRQIKPFQWKNWSGTVQCTPQVIASPDNIDALTKLVKAHNYQGHHIRVAGSGHSMVPLVPTSDVIISLQRIQGISAIDGEQHTATVMGGTILARLGEELLHYQLAQENLGDIVVQSIAGAISTGTHGTGIRFGNLSTQVVELTLITATGEQLVCSPDQQPEIFQAALVSLGTLGIIIKVKLRVVPAHYLHYQGRRMRLDDCLDNLEQYQQEYKHFGFYWYPHTPWVHAKFFQDTTATAPQMIQMSNRHLRNPTFRRLLYWSFSETCRHIPALCTPICGLLEKALIDVEKIDYSHRVLTFTPGSPLHEMEYALPAECARQAMRDIAQCIERNQFKVHGPVQCRFGRADDIWLSPAYQRETAYIAVHMYHAMPYRPFFAAVEDIFKHYQGRPHWGKFHTQQAEQLAQLYPRWQDFQRIRTNLDPNGIFLNSYLKQLLAQ</sequence>
<dbReference type="Proteomes" id="UP000654345">
    <property type="component" value="Unassembled WGS sequence"/>
</dbReference>
<dbReference type="EMBL" id="BNJG01000002">
    <property type="protein sequence ID" value="GHO57489.1"/>
    <property type="molecule type" value="Genomic_DNA"/>
</dbReference>
<dbReference type="SUPFAM" id="SSF56176">
    <property type="entry name" value="FAD-binding/transporter-associated domain-like"/>
    <property type="match status" value="1"/>
</dbReference>
<dbReference type="InterPro" id="IPR016166">
    <property type="entry name" value="FAD-bd_PCMH"/>
</dbReference>
<keyword evidence="4" id="KW-1185">Reference proteome</keyword>
<dbReference type="PIRSF" id="PIRSF000136">
    <property type="entry name" value="LGO_GLO"/>
    <property type="match status" value="1"/>
</dbReference>
<dbReference type="Gene3D" id="3.30.70.2520">
    <property type="match status" value="1"/>
</dbReference>
<dbReference type="Gene3D" id="3.30.465.10">
    <property type="match status" value="1"/>
</dbReference>
<dbReference type="InterPro" id="IPR016171">
    <property type="entry name" value="Vanillyl_alc_oxidase_C-sub2"/>
</dbReference>
<dbReference type="InterPro" id="IPR036318">
    <property type="entry name" value="FAD-bd_PCMH-like_sf"/>
</dbReference>
<dbReference type="PANTHER" id="PTHR43762:SF1">
    <property type="entry name" value="D-ARABINONO-1,4-LACTONE OXIDASE"/>
    <property type="match status" value="1"/>
</dbReference>
<dbReference type="InterPro" id="IPR007173">
    <property type="entry name" value="ALO_C"/>
</dbReference>
<dbReference type="PROSITE" id="PS51387">
    <property type="entry name" value="FAD_PCMH"/>
    <property type="match status" value="1"/>
</dbReference>
<dbReference type="Pfam" id="PF01565">
    <property type="entry name" value="FAD_binding_4"/>
    <property type="match status" value="1"/>
</dbReference>
<gene>
    <name evidence="3" type="ORF">KSB_59640</name>
</gene>
<protein>
    <submittedName>
        <fullName evidence="3">FAD-binding oxidoreductase</fullName>
    </submittedName>
</protein>
<reference evidence="3 4" key="1">
    <citation type="journal article" date="2021" name="Int. J. Syst. Evol. Microbiol.">
        <title>Reticulibacter mediterranei gen. nov., sp. nov., within the new family Reticulibacteraceae fam. nov., and Ktedonospora formicarum gen. nov., sp. nov., Ktedonobacter robiniae sp. nov., Dictyobacter formicarum sp. nov. and Dictyobacter arantiisoli sp. nov., belonging to the class Ktedonobacteria.</title>
        <authorList>
            <person name="Yabe S."/>
            <person name="Zheng Y."/>
            <person name="Wang C.M."/>
            <person name="Sakai Y."/>
            <person name="Abe K."/>
            <person name="Yokota A."/>
            <person name="Donadio S."/>
            <person name="Cavaletti L."/>
            <person name="Monciardini P."/>
        </authorList>
    </citation>
    <scope>NUCLEOTIDE SEQUENCE [LARGE SCALE GENOMIC DNA]</scope>
    <source>
        <strain evidence="3 4">SOSP1-30</strain>
    </source>
</reference>
<evidence type="ECO:0000313" key="4">
    <source>
        <dbReference type="Proteomes" id="UP000654345"/>
    </source>
</evidence>
<dbReference type="InterPro" id="IPR006094">
    <property type="entry name" value="Oxid_FAD_bind_N"/>
</dbReference>
<evidence type="ECO:0000313" key="3">
    <source>
        <dbReference type="EMBL" id="GHO57489.1"/>
    </source>
</evidence>
<dbReference type="RefSeq" id="WP_201373887.1">
    <property type="nucleotide sequence ID" value="NZ_BNJG01000002.1"/>
</dbReference>
<evidence type="ECO:0000259" key="2">
    <source>
        <dbReference type="PROSITE" id="PS51387"/>
    </source>
</evidence>
<name>A0ABQ3UXV4_9CHLR</name>
<comment type="caution">
    <text evidence="3">The sequence shown here is derived from an EMBL/GenBank/DDBJ whole genome shotgun (WGS) entry which is preliminary data.</text>
</comment>
<evidence type="ECO:0000256" key="1">
    <source>
        <dbReference type="ARBA" id="ARBA00023002"/>
    </source>
</evidence>
<dbReference type="InterPro" id="IPR016167">
    <property type="entry name" value="FAD-bd_PCMH_sub1"/>
</dbReference>
<dbReference type="InterPro" id="IPR010031">
    <property type="entry name" value="FAD_lactone_oxidase-like"/>
</dbReference>
<dbReference type="Gene3D" id="1.10.45.10">
    <property type="entry name" value="Vanillyl-alcohol Oxidase, Chain A, domain 4"/>
    <property type="match status" value="1"/>
</dbReference>
<dbReference type="PANTHER" id="PTHR43762">
    <property type="entry name" value="L-GULONOLACTONE OXIDASE"/>
    <property type="match status" value="1"/>
</dbReference>
<proteinExistence type="predicted"/>
<feature type="domain" description="FAD-binding PCMH-type" evidence="2">
    <location>
        <begin position="16"/>
        <end position="186"/>
    </location>
</feature>
<dbReference type="NCBIfam" id="TIGR01679">
    <property type="entry name" value="bact_FAD_ox"/>
    <property type="match status" value="1"/>
</dbReference>
<organism evidence="3 4">
    <name type="scientific">Ktedonobacter robiniae</name>
    <dbReference type="NCBI Taxonomy" id="2778365"/>
    <lineage>
        <taxon>Bacteria</taxon>
        <taxon>Bacillati</taxon>
        <taxon>Chloroflexota</taxon>
        <taxon>Ktedonobacteria</taxon>
        <taxon>Ktedonobacterales</taxon>
        <taxon>Ktedonobacteraceae</taxon>
        <taxon>Ktedonobacter</taxon>
    </lineage>
</organism>
<dbReference type="Gene3D" id="3.30.43.10">
    <property type="entry name" value="Uridine Diphospho-n-acetylenolpyruvylglucosamine Reductase, domain 2"/>
    <property type="match status" value="1"/>
</dbReference>
<dbReference type="InterPro" id="IPR016169">
    <property type="entry name" value="FAD-bd_PCMH_sub2"/>
</dbReference>
<dbReference type="Pfam" id="PF04030">
    <property type="entry name" value="ALO"/>
    <property type="match status" value="1"/>
</dbReference>